<name>A0A439D988_9PEZI</name>
<proteinExistence type="predicted"/>
<dbReference type="AlphaFoldDB" id="A0A439D988"/>
<sequence length="496" mass="57026">MALTAFYCTTGREAPIPYTSYPEGEPELEGYPPFQFPFQLPFPTQPSEIARFFFLCKRVQFVAERLASKSLAYSRQVLNPEANPRVNSGVKSGVRPSARAATSQWVRHTVRHAVKPGVERDNVLLAGVVASLTTEERIRLEKKLYQYELVTTALNHGGHRRYLEDREHNFTSFISSPRRWLADMLLEGVGVVESQQLVTVEALILDDYWILERDFQISFADEIDKAAKKAKATFLNPPCDPASHKVNGNNFKSPMINARQALAAEDVATTFNFSILSHQESWDVEIGSEWDFFTATLQTFGLKWYKRLLEASPTERKKLLLHAHRRHQSIRSAHNYHPVRPLCAMALKGWKLSIREYRVESEQVKYPNAYIEKYFEAVERVDPGFYSIRRSGTFAFQTGLWLWDGANLSRMDFERVFRKYTCYEDLKKKWADDYEVSTFRGERETNPPTAIDLVGEHDELPLSVWRDIIDKYQMEGTGVGGCDSKVLGKRKHTSDN</sequence>
<comment type="caution">
    <text evidence="1">The sequence shown here is derived from an EMBL/GenBank/DDBJ whole genome shotgun (WGS) entry which is preliminary data.</text>
</comment>
<accession>A0A439D988</accession>
<protein>
    <submittedName>
        <fullName evidence="1">Uncharacterized protein</fullName>
    </submittedName>
</protein>
<keyword evidence="2" id="KW-1185">Reference proteome</keyword>
<dbReference type="EMBL" id="RYZI01000095">
    <property type="protein sequence ID" value="RWA10967.1"/>
    <property type="molecule type" value="Genomic_DNA"/>
</dbReference>
<gene>
    <name evidence="1" type="ORF">EKO27_g4139</name>
</gene>
<dbReference type="Proteomes" id="UP000286045">
    <property type="component" value="Unassembled WGS sequence"/>
</dbReference>
<evidence type="ECO:0000313" key="1">
    <source>
        <dbReference type="EMBL" id="RWA10967.1"/>
    </source>
</evidence>
<reference evidence="1 2" key="1">
    <citation type="submission" date="2018-12" db="EMBL/GenBank/DDBJ databases">
        <title>Draft genome sequence of Xylaria grammica IHI A82.</title>
        <authorList>
            <person name="Buettner E."/>
            <person name="Kellner H."/>
        </authorList>
    </citation>
    <scope>NUCLEOTIDE SEQUENCE [LARGE SCALE GENOMIC DNA]</scope>
    <source>
        <strain evidence="1 2">IHI A82</strain>
    </source>
</reference>
<evidence type="ECO:0000313" key="2">
    <source>
        <dbReference type="Proteomes" id="UP000286045"/>
    </source>
</evidence>
<organism evidence="1 2">
    <name type="scientific">Xylaria grammica</name>
    <dbReference type="NCBI Taxonomy" id="363999"/>
    <lineage>
        <taxon>Eukaryota</taxon>
        <taxon>Fungi</taxon>
        <taxon>Dikarya</taxon>
        <taxon>Ascomycota</taxon>
        <taxon>Pezizomycotina</taxon>
        <taxon>Sordariomycetes</taxon>
        <taxon>Xylariomycetidae</taxon>
        <taxon>Xylariales</taxon>
        <taxon>Xylariaceae</taxon>
        <taxon>Xylaria</taxon>
    </lineage>
</organism>